<evidence type="ECO:0000313" key="1">
    <source>
        <dbReference type="EMBL" id="RXZ68608.1"/>
    </source>
</evidence>
<evidence type="ECO:0000313" key="2">
    <source>
        <dbReference type="Proteomes" id="UP000289216"/>
    </source>
</evidence>
<accession>A0A4Q2KSZ7</accession>
<name>A0A4Q2KSZ7_9FUSO</name>
<comment type="caution">
    <text evidence="1">The sequence shown here is derived from an EMBL/GenBank/DDBJ whole genome shotgun (WGS) entry which is preliminary data.</text>
</comment>
<dbReference type="EMBL" id="SBAP01000025">
    <property type="protein sequence ID" value="RXZ68608.1"/>
    <property type="molecule type" value="Genomic_DNA"/>
</dbReference>
<reference evidence="1 2" key="1">
    <citation type="submission" date="2019-01" db="EMBL/GenBank/DDBJ databases">
        <title>Fusobacterium necrophorum Isolated From the Uterus of Dairy Cows.</title>
        <authorList>
            <person name="Francis A.M."/>
        </authorList>
    </citation>
    <scope>NUCLEOTIDE SEQUENCE [LARGE SCALE GENOMIC DNA]</scope>
    <source>
        <strain evidence="1 2">KG35</strain>
    </source>
</reference>
<sequence length="139" mass="16039">MANILYDKDYDEVDYIGEKERKKYLSPISVINLKKTPGGGTANNSEIDKFAKADREFIKKQLKIYDPDIIICGGTGDMLIESVLNLDNNNWIFLSNYLSYLIYKNKLIVKTYHPDSRISKKDLFENVALPIKDILKNKK</sequence>
<dbReference type="AlphaFoldDB" id="A0A4Q2KSZ7"/>
<protein>
    <recommendedName>
        <fullName evidence="3">Uracil-DNA glycosylase-like domain-containing protein</fullName>
    </recommendedName>
</protein>
<evidence type="ECO:0008006" key="3">
    <source>
        <dbReference type="Google" id="ProtNLM"/>
    </source>
</evidence>
<proteinExistence type="predicted"/>
<gene>
    <name evidence="1" type="ORF">EPT53_09305</name>
</gene>
<dbReference type="Proteomes" id="UP000289216">
    <property type="component" value="Unassembled WGS sequence"/>
</dbReference>
<organism evidence="1 2">
    <name type="scientific">Fusobacterium necrophorum</name>
    <dbReference type="NCBI Taxonomy" id="859"/>
    <lineage>
        <taxon>Bacteria</taxon>
        <taxon>Fusobacteriati</taxon>
        <taxon>Fusobacteriota</taxon>
        <taxon>Fusobacteriia</taxon>
        <taxon>Fusobacteriales</taxon>
        <taxon>Fusobacteriaceae</taxon>
        <taxon>Fusobacterium</taxon>
    </lineage>
</organism>